<evidence type="ECO:0008006" key="3">
    <source>
        <dbReference type="Google" id="ProtNLM"/>
    </source>
</evidence>
<dbReference type="RefSeq" id="WP_210757480.1">
    <property type="nucleotide sequence ID" value="NZ_CP060139.1"/>
</dbReference>
<dbReference type="KEGG" id="chyd:H4K34_11035"/>
<proteinExistence type="predicted"/>
<dbReference type="AlphaFoldDB" id="A0A7H0VB14"/>
<accession>A0A7H0VB14</accession>
<keyword evidence="2" id="KW-1185">Reference proteome</keyword>
<protein>
    <recommendedName>
        <fullName evidence="3">Outer membrane protein beta-barrel domain-containing protein</fullName>
    </recommendedName>
</protein>
<dbReference type="Proteomes" id="UP000516305">
    <property type="component" value="Chromosome"/>
</dbReference>
<dbReference type="EMBL" id="CP060139">
    <property type="protein sequence ID" value="QNR22912.1"/>
    <property type="molecule type" value="Genomic_DNA"/>
</dbReference>
<organism evidence="1 2">
    <name type="scientific">Croceimicrobium hydrocarbonivorans</name>
    <dbReference type="NCBI Taxonomy" id="2761580"/>
    <lineage>
        <taxon>Bacteria</taxon>
        <taxon>Pseudomonadati</taxon>
        <taxon>Bacteroidota</taxon>
        <taxon>Flavobacteriia</taxon>
        <taxon>Flavobacteriales</taxon>
        <taxon>Owenweeksiaceae</taxon>
        <taxon>Croceimicrobium</taxon>
    </lineage>
</organism>
<evidence type="ECO:0000313" key="1">
    <source>
        <dbReference type="EMBL" id="QNR22912.1"/>
    </source>
</evidence>
<name>A0A7H0VB14_9FLAO</name>
<evidence type="ECO:0000313" key="2">
    <source>
        <dbReference type="Proteomes" id="UP000516305"/>
    </source>
</evidence>
<gene>
    <name evidence="1" type="ORF">H4K34_11035</name>
</gene>
<reference evidence="1 2" key="1">
    <citation type="submission" date="2020-08" db="EMBL/GenBank/DDBJ databases">
        <title>Croceimicrobium hydrocarbonivorans gen. nov., sp. nov., a novel marine bacterium isolated from a bacterial consortium that degrades polyethylene terephthalate.</title>
        <authorList>
            <person name="Liu R."/>
        </authorList>
    </citation>
    <scope>NUCLEOTIDE SEQUENCE [LARGE SCALE GENOMIC DNA]</scope>
    <source>
        <strain evidence="1 2">A20-9</strain>
    </source>
</reference>
<sequence>MRKLFTLGFVFIGLSLMGQVDDDIHYYTDSDVNKSRFNLALNLNPYYTDMRLINSDASNSLFNTYSEEFKATGSFKLDYGLDLFYEIGPSFHLGIGIVRAHGGYTWQDVVLDTLNPSFLADNEVDITMFSIPIKVNFTTRISDVFSLEVVPMVEMNFLDQYNGKISYNGNPNAPADSTFNLNKDLTKLNWSVGIALGGTYWVSSEFGIFARGSVRYLLNDIVDPDGYSWPRETLLNFGLNTGVRIRF</sequence>